<accession>A0ABV4Y9K0</accession>
<proteinExistence type="predicted"/>
<dbReference type="PANTHER" id="PTHR39169:SF1">
    <property type="entry name" value="MONOOXYGENASE YDHR-RELATED"/>
    <property type="match status" value="1"/>
</dbReference>
<dbReference type="GO" id="GO:0016491">
    <property type="term" value="F:oxidoreductase activity"/>
    <property type="evidence" value="ECO:0007669"/>
    <property type="project" value="UniProtKB-KW"/>
</dbReference>
<keyword evidence="1" id="KW-0560">Oxidoreductase</keyword>
<dbReference type="Proteomes" id="UP001576776">
    <property type="component" value="Unassembled WGS sequence"/>
</dbReference>
<dbReference type="EMBL" id="JBHFNS010000019">
    <property type="protein sequence ID" value="MFB2934590.1"/>
    <property type="molecule type" value="Genomic_DNA"/>
</dbReference>
<gene>
    <name evidence="1" type="ORF">ACE1B6_04870</name>
</gene>
<comment type="caution">
    <text evidence="1">The sequence shown here is derived from an EMBL/GenBank/DDBJ whole genome shotgun (WGS) entry which is preliminary data.</text>
</comment>
<sequence length="107" mass="11887">MSNKILQINFKFNLSASELKELFSHAVDAIAKFPGLVWKIWIINEDQKEAGGIYCFESQQALSAYLESPIVANLKSHPAISQISVKHFDPVEDLTTTTRGPVPIKTA</sequence>
<dbReference type="Pfam" id="PF08803">
    <property type="entry name" value="ydhR"/>
    <property type="match status" value="1"/>
</dbReference>
<dbReference type="InterPro" id="IPR014910">
    <property type="entry name" value="YdhR"/>
</dbReference>
<organism evidence="1 2">
    <name type="scientific">Floridaenema fluviatile BLCC-F154</name>
    <dbReference type="NCBI Taxonomy" id="3153640"/>
    <lineage>
        <taxon>Bacteria</taxon>
        <taxon>Bacillati</taxon>
        <taxon>Cyanobacteriota</taxon>
        <taxon>Cyanophyceae</taxon>
        <taxon>Oscillatoriophycideae</taxon>
        <taxon>Aerosakkonematales</taxon>
        <taxon>Aerosakkonemataceae</taxon>
        <taxon>Floridanema</taxon>
        <taxon>Floridanema fluviatile</taxon>
    </lineage>
</organism>
<dbReference type="InterPro" id="IPR011008">
    <property type="entry name" value="Dimeric_a/b-barrel"/>
</dbReference>
<protein>
    <submittedName>
        <fullName evidence="1">YdhR family protein</fullName>
        <ecNumber evidence="1">1.-.-.-</ecNumber>
    </submittedName>
</protein>
<dbReference type="SUPFAM" id="SSF54909">
    <property type="entry name" value="Dimeric alpha+beta barrel"/>
    <property type="match status" value="1"/>
</dbReference>
<reference evidence="1 2" key="1">
    <citation type="submission" date="2024-09" db="EMBL/GenBank/DDBJ databases">
        <title>Floridaenema gen nov. (Aerosakkonemataceae, Aerosakkonematales ord. nov., Cyanobacteria) from benthic tropical and subtropical fresh waters, with the description of four new species.</title>
        <authorList>
            <person name="Moretto J.A."/>
            <person name="Berthold D.E."/>
            <person name="Lefler F.W."/>
            <person name="Huang I.-S."/>
            <person name="Laughinghouse H. IV."/>
        </authorList>
    </citation>
    <scope>NUCLEOTIDE SEQUENCE [LARGE SCALE GENOMIC DNA]</scope>
    <source>
        <strain evidence="1 2">BLCC-F154</strain>
    </source>
</reference>
<keyword evidence="2" id="KW-1185">Reference proteome</keyword>
<evidence type="ECO:0000313" key="1">
    <source>
        <dbReference type="EMBL" id="MFB2934590.1"/>
    </source>
</evidence>
<dbReference type="RefSeq" id="WP_413256117.1">
    <property type="nucleotide sequence ID" value="NZ_JBHFNS010000019.1"/>
</dbReference>
<name>A0ABV4Y9K0_9CYAN</name>
<dbReference type="PANTHER" id="PTHR39169">
    <property type="match status" value="1"/>
</dbReference>
<dbReference type="EC" id="1.-.-.-" evidence="1"/>
<evidence type="ECO:0000313" key="2">
    <source>
        <dbReference type="Proteomes" id="UP001576776"/>
    </source>
</evidence>
<dbReference type="Gene3D" id="3.30.70.100">
    <property type="match status" value="1"/>
</dbReference>